<keyword evidence="8" id="KW-0966">Cell projection</keyword>
<feature type="compositionally biased region" description="Acidic residues" evidence="9">
    <location>
        <begin position="918"/>
        <end position="947"/>
    </location>
</feature>
<dbReference type="SUPFAM" id="SSF82185">
    <property type="entry name" value="Histone H3 K4-specific methyltransferase SET7/9 N-terminal domain"/>
    <property type="match status" value="2"/>
</dbReference>
<dbReference type="GO" id="GO:0031514">
    <property type="term" value="C:motile cilium"/>
    <property type="evidence" value="ECO:0007669"/>
    <property type="project" value="UniProtKB-SubCell"/>
</dbReference>
<feature type="compositionally biased region" description="Basic and acidic residues" evidence="9">
    <location>
        <begin position="902"/>
        <end position="917"/>
    </location>
</feature>
<evidence type="ECO:0000256" key="8">
    <source>
        <dbReference type="ARBA" id="ARBA00023273"/>
    </source>
</evidence>
<sequence length="947" mass="109761">MTTELETLPQVTYLPIQLSQLVIKKWTGDIIDYEKGAQIAKVYHGRGRCEFKEGHIYNGEMKYGLLHGEGEFIWKDGTKYYGQFQNNEITGKGKYDWTDKSTYFGYVKNGMRHGEGKYLNKNEGVEYNGEWQNGLRHGEGILKYKNGSIYDGNWEMGQKSGKGKMTYASGNFYEGEWKNNKRNGEGVMHWKTTNEKYTGHWEDGYQSGFGTHIWLEGSGENKLLRNRYVGYWKKGLRHGQGTFYYSNGSKYEGEWKDNLKDGAGIFTFEDGTTYNGPFKNDRMVERSLQGVAQIGSGEGSTEMTKNRSIKPKGQNDKVVASNRVKKEVEANPFKILIDITDLVELERNSAEVEKEIQNILLRYNSDIKRWYKIYSKKVEAVKSEESFALTLRQVWRFFRDTQITSSDSTLAIIDRVFNQGRKNHFTILGEKDKKKFHLAASKVGEWRPTTEKTTEKHTANVEGSVIEENKDFNPSRDGNMNIGNPDAIGENVGDSFIIEKQDNVKIESSKLDILDSDSEEEIEEFAEVDADSLHEPTKAILQRQFFEAIVRACHVSYANTTNFKTLAEKLDHMMKNHCAPFATKNKSKTPEDEKSYKAAEKIFEMLGSEINFLFDSISKKDGKAVFGVIDKTIEVEDLVQFCKRIDLLWNETPPQKDKPEEPKEDSPEAEGEGEGDHEADKDASKSKQIDKSKITKSNEEEKKEEGEGEGEEAPEDQPEAEFKCPDDKISLLELIRIIEKYYNPRKTLQAIIQEKIDPDDYNKEYNIHKLTNRYYMHIKGSEMIQYEFKEILIEISMLLKSKVEEPSGKLKVRSTLKRFIEEILLKRYAAFSKLPRKVQTFNTTQQWPDSYKDQLIKERTEAEKIRQKEERKLKEMQEKEARELELMRQEDTPALSSEEIQELMRQKELEERLKKEQEEADALDEDEDEDLDDDEDIDEDDDYDYEE</sequence>
<keyword evidence="11" id="KW-1185">Reference proteome</keyword>
<dbReference type="SMART" id="SM00698">
    <property type="entry name" value="MORN"/>
    <property type="match status" value="9"/>
</dbReference>
<name>A0AAD2D6J0_EUPCR</name>
<dbReference type="PANTHER" id="PTHR46613">
    <property type="entry name" value="RADIAL SPOKE HEAD 10 HOMOLOG B-RELATED"/>
    <property type="match status" value="1"/>
</dbReference>
<feature type="compositionally biased region" description="Basic and acidic residues" evidence="9">
    <location>
        <begin position="674"/>
        <end position="705"/>
    </location>
</feature>
<comment type="subcellular location">
    <subcellularLocation>
        <location evidence="1">Cell projection</location>
        <location evidence="1">Cilium</location>
        <location evidence="1">Flagellum</location>
    </subcellularLocation>
    <subcellularLocation>
        <location evidence="2">Cytoplasm</location>
        <location evidence="2">Cytoskeleton</location>
        <location evidence="2">Cilium axoneme</location>
    </subcellularLocation>
</comment>
<evidence type="ECO:0000256" key="9">
    <source>
        <dbReference type="SAM" id="MobiDB-lite"/>
    </source>
</evidence>
<evidence type="ECO:0000256" key="6">
    <source>
        <dbReference type="ARBA" id="ARBA00023069"/>
    </source>
</evidence>
<keyword evidence="3" id="KW-0963">Cytoplasm</keyword>
<feature type="region of interest" description="Disordered" evidence="9">
    <location>
        <begin position="651"/>
        <end position="722"/>
    </location>
</feature>
<feature type="region of interest" description="Disordered" evidence="9">
    <location>
        <begin position="870"/>
        <end position="947"/>
    </location>
</feature>
<accession>A0AAD2D6J0</accession>
<evidence type="ECO:0000256" key="7">
    <source>
        <dbReference type="ARBA" id="ARBA00023212"/>
    </source>
</evidence>
<comment type="caution">
    <text evidence="10">The sequence shown here is derived from an EMBL/GenBank/DDBJ whole genome shotgun (WGS) entry which is preliminary data.</text>
</comment>
<gene>
    <name evidence="10" type="ORF">ECRASSUSDP1_LOCUS24610</name>
</gene>
<evidence type="ECO:0000256" key="3">
    <source>
        <dbReference type="ARBA" id="ARBA00022490"/>
    </source>
</evidence>
<dbReference type="InterPro" id="IPR003409">
    <property type="entry name" value="MORN"/>
</dbReference>
<reference evidence="10" key="1">
    <citation type="submission" date="2023-07" db="EMBL/GenBank/DDBJ databases">
        <authorList>
            <consortium name="AG Swart"/>
            <person name="Singh M."/>
            <person name="Singh A."/>
            <person name="Seah K."/>
            <person name="Emmerich C."/>
        </authorList>
    </citation>
    <scope>NUCLEOTIDE SEQUENCE</scope>
    <source>
        <strain evidence="10">DP1</strain>
    </source>
</reference>
<evidence type="ECO:0000256" key="2">
    <source>
        <dbReference type="ARBA" id="ARBA00004430"/>
    </source>
</evidence>
<dbReference type="Pfam" id="PF02493">
    <property type="entry name" value="MORN"/>
    <property type="match status" value="9"/>
</dbReference>
<feature type="compositionally biased region" description="Acidic residues" evidence="9">
    <location>
        <begin position="706"/>
        <end position="719"/>
    </location>
</feature>
<proteinExistence type="predicted"/>
<evidence type="ECO:0000256" key="5">
    <source>
        <dbReference type="ARBA" id="ARBA00022846"/>
    </source>
</evidence>
<feature type="compositionally biased region" description="Basic and acidic residues" evidence="9">
    <location>
        <begin position="870"/>
        <end position="891"/>
    </location>
</feature>
<dbReference type="EMBL" id="CAMPGE010025356">
    <property type="protein sequence ID" value="CAI2383119.1"/>
    <property type="molecule type" value="Genomic_DNA"/>
</dbReference>
<keyword evidence="4" id="KW-0677">Repeat</keyword>
<evidence type="ECO:0000313" key="11">
    <source>
        <dbReference type="Proteomes" id="UP001295684"/>
    </source>
</evidence>
<feature type="compositionally biased region" description="Basic and acidic residues" evidence="9">
    <location>
        <begin position="654"/>
        <end position="666"/>
    </location>
</feature>
<keyword evidence="6" id="KW-0969">Cilium</keyword>
<dbReference type="AlphaFoldDB" id="A0AAD2D6J0"/>
<keyword evidence="7" id="KW-0206">Cytoskeleton</keyword>
<evidence type="ECO:0000256" key="4">
    <source>
        <dbReference type="ARBA" id="ARBA00022737"/>
    </source>
</evidence>
<dbReference type="Proteomes" id="UP001295684">
    <property type="component" value="Unassembled WGS sequence"/>
</dbReference>
<keyword evidence="5" id="KW-0282">Flagellum</keyword>
<protein>
    <submittedName>
        <fullName evidence="10">Uncharacterized protein</fullName>
    </submittedName>
</protein>
<evidence type="ECO:0000256" key="1">
    <source>
        <dbReference type="ARBA" id="ARBA00004230"/>
    </source>
</evidence>
<evidence type="ECO:0000313" key="10">
    <source>
        <dbReference type="EMBL" id="CAI2383119.1"/>
    </source>
</evidence>
<dbReference type="PANTHER" id="PTHR46613:SF1">
    <property type="entry name" value="RADIAL SPOKE HEAD 10 HOMOLOG B-RELATED"/>
    <property type="match status" value="1"/>
</dbReference>
<organism evidence="10 11">
    <name type="scientific">Euplotes crassus</name>
    <dbReference type="NCBI Taxonomy" id="5936"/>
    <lineage>
        <taxon>Eukaryota</taxon>
        <taxon>Sar</taxon>
        <taxon>Alveolata</taxon>
        <taxon>Ciliophora</taxon>
        <taxon>Intramacronucleata</taxon>
        <taxon>Spirotrichea</taxon>
        <taxon>Hypotrichia</taxon>
        <taxon>Euplotida</taxon>
        <taxon>Euplotidae</taxon>
        <taxon>Moneuplotes</taxon>
    </lineage>
</organism>
<dbReference type="GO" id="GO:0005930">
    <property type="term" value="C:axoneme"/>
    <property type="evidence" value="ECO:0007669"/>
    <property type="project" value="UniProtKB-SubCell"/>
</dbReference>
<feature type="region of interest" description="Disordered" evidence="9">
    <location>
        <begin position="295"/>
        <end position="316"/>
    </location>
</feature>
<dbReference type="Gene3D" id="2.20.110.10">
    <property type="entry name" value="Histone H3 K4-specific methyltransferase SET7/9 N-terminal domain"/>
    <property type="match status" value="5"/>
</dbReference>